<dbReference type="EMBL" id="CAUZLR010000004">
    <property type="protein sequence ID" value="CAK1239716.1"/>
    <property type="molecule type" value="Genomic_DNA"/>
</dbReference>
<feature type="transmembrane region" description="Helical" evidence="11">
    <location>
        <begin position="226"/>
        <end position="246"/>
    </location>
</feature>
<evidence type="ECO:0000256" key="4">
    <source>
        <dbReference type="ARBA" id="ARBA00022692"/>
    </source>
</evidence>
<dbReference type="PANTHER" id="PTHR12428:SF65">
    <property type="entry name" value="CYTOCHROME C OXIDASE ASSEMBLY PROTEIN COX18, MITOCHONDRIAL"/>
    <property type="match status" value="1"/>
</dbReference>
<organism evidence="13 14">
    <name type="scientific">Fructobacillus fructosus</name>
    <dbReference type="NCBI Taxonomy" id="1631"/>
    <lineage>
        <taxon>Bacteria</taxon>
        <taxon>Bacillati</taxon>
        <taxon>Bacillota</taxon>
        <taxon>Bacilli</taxon>
        <taxon>Lactobacillales</taxon>
        <taxon>Lactobacillaceae</taxon>
        <taxon>Fructobacillus</taxon>
    </lineage>
</organism>
<evidence type="ECO:0000256" key="3">
    <source>
        <dbReference type="ARBA" id="ARBA00022475"/>
    </source>
</evidence>
<evidence type="ECO:0000256" key="5">
    <source>
        <dbReference type="ARBA" id="ARBA00022927"/>
    </source>
</evidence>
<feature type="transmembrane region" description="Helical" evidence="11">
    <location>
        <begin position="7"/>
        <end position="26"/>
    </location>
</feature>
<keyword evidence="4 9" id="KW-0812">Transmembrane</keyword>
<evidence type="ECO:0000256" key="9">
    <source>
        <dbReference type="RuleBase" id="RU003945"/>
    </source>
</evidence>
<feature type="region of interest" description="Disordered" evidence="10">
    <location>
        <begin position="271"/>
        <end position="314"/>
    </location>
</feature>
<feature type="transmembrane region" description="Helical" evidence="11">
    <location>
        <begin position="46"/>
        <end position="70"/>
    </location>
</feature>
<evidence type="ECO:0000313" key="13">
    <source>
        <dbReference type="EMBL" id="CAK1239716.1"/>
    </source>
</evidence>
<comment type="similarity">
    <text evidence="9">Belongs to the OXA1/ALB3/YidC family.</text>
</comment>
<dbReference type="InterPro" id="IPR028055">
    <property type="entry name" value="YidC/Oxa/ALB_C"/>
</dbReference>
<keyword evidence="14" id="KW-1185">Reference proteome</keyword>
<feature type="compositionally biased region" description="Basic and acidic residues" evidence="10">
    <location>
        <begin position="284"/>
        <end position="300"/>
    </location>
</feature>
<keyword evidence="6 11" id="KW-1133">Transmembrane helix</keyword>
<evidence type="ECO:0000256" key="6">
    <source>
        <dbReference type="ARBA" id="ARBA00022989"/>
    </source>
</evidence>
<dbReference type="NCBIfam" id="TIGR03592">
    <property type="entry name" value="yidC_oxa1_cterm"/>
    <property type="match status" value="1"/>
</dbReference>
<dbReference type="PANTHER" id="PTHR12428">
    <property type="entry name" value="OXA1"/>
    <property type="match status" value="1"/>
</dbReference>
<feature type="transmembrane region" description="Helical" evidence="11">
    <location>
        <begin position="202"/>
        <end position="220"/>
    </location>
</feature>
<keyword evidence="2" id="KW-0813">Transport</keyword>
<gene>
    <name evidence="13" type="ORF">R54839_PPFHFPJH_00836</name>
</gene>
<sequence length="314" mass="34711">MKQLKRYATVLVVLFDIYLFTGGYGIHGRIYNMVAKPIANILIDIAHMVGGVNAIGWAIIILTAIVRLCLLPIMVSQSKKTTISQLKMQKLRPEFEKVQAAVKAAKTPQEQQAASMASMSLYRENNISLTGGVSWLTMAIQMPIFSGLYLAIMHANGLKSATFFGFSLSSRQILFSVLVLVIYLAQAYMTQLHIPAAQKKQTGMLMWFMPIMIAGFTLVSSGALGLYFMVGGIFVLAQALINHLYYDQLQKHVDQNFVIQKTADDLLNQQVNAGTNSSAKTTRVRPEDLRPRAVSEDVAHGGRNAGKQHRSNDQ</sequence>
<dbReference type="RefSeq" id="WP_010690544.1">
    <property type="nucleotide sequence ID" value="NZ_CAUZLN010000005.1"/>
</dbReference>
<evidence type="ECO:0000313" key="14">
    <source>
        <dbReference type="Proteomes" id="UP001314261"/>
    </source>
</evidence>
<comment type="subcellular location">
    <subcellularLocation>
        <location evidence="1">Cell membrane</location>
        <topology evidence="1">Multi-pass membrane protein</topology>
    </subcellularLocation>
    <subcellularLocation>
        <location evidence="9">Membrane</location>
        <topology evidence="9">Multi-pass membrane protein</topology>
    </subcellularLocation>
</comment>
<protein>
    <submittedName>
        <fullName evidence="13">Membrane protein insertase Oxa1/YidC/SpoIIIJ (YidC)</fullName>
    </submittedName>
</protein>
<reference evidence="13 14" key="1">
    <citation type="submission" date="2023-10" db="EMBL/GenBank/DDBJ databases">
        <authorList>
            <person name="Botero Cardona J."/>
        </authorList>
    </citation>
    <scope>NUCLEOTIDE SEQUENCE [LARGE SCALE GENOMIC DNA]</scope>
    <source>
        <strain evidence="13 14">R-54839</strain>
    </source>
</reference>
<feature type="transmembrane region" description="Helical" evidence="11">
    <location>
        <begin position="172"/>
        <end position="190"/>
    </location>
</feature>
<dbReference type="InterPro" id="IPR047196">
    <property type="entry name" value="YidC_ALB_C"/>
</dbReference>
<keyword evidence="7 11" id="KW-0472">Membrane</keyword>
<evidence type="ECO:0000259" key="12">
    <source>
        <dbReference type="Pfam" id="PF02096"/>
    </source>
</evidence>
<evidence type="ECO:0000256" key="1">
    <source>
        <dbReference type="ARBA" id="ARBA00004651"/>
    </source>
</evidence>
<evidence type="ECO:0000256" key="7">
    <source>
        <dbReference type="ARBA" id="ARBA00023136"/>
    </source>
</evidence>
<feature type="compositionally biased region" description="Polar residues" evidence="10">
    <location>
        <begin position="271"/>
        <end position="281"/>
    </location>
</feature>
<feature type="transmembrane region" description="Helical" evidence="11">
    <location>
        <begin position="129"/>
        <end position="152"/>
    </location>
</feature>
<keyword evidence="3" id="KW-1003">Cell membrane</keyword>
<evidence type="ECO:0000256" key="2">
    <source>
        <dbReference type="ARBA" id="ARBA00022448"/>
    </source>
</evidence>
<dbReference type="Proteomes" id="UP001314261">
    <property type="component" value="Unassembled WGS sequence"/>
</dbReference>
<feature type="domain" description="Membrane insertase YidC/Oxa/ALB C-terminal" evidence="12">
    <location>
        <begin position="56"/>
        <end position="241"/>
    </location>
</feature>
<proteinExistence type="inferred from homology"/>
<keyword evidence="8" id="KW-0143">Chaperone</keyword>
<dbReference type="Pfam" id="PF02096">
    <property type="entry name" value="60KD_IMP"/>
    <property type="match status" value="1"/>
</dbReference>
<evidence type="ECO:0000256" key="10">
    <source>
        <dbReference type="SAM" id="MobiDB-lite"/>
    </source>
</evidence>
<evidence type="ECO:0000256" key="11">
    <source>
        <dbReference type="SAM" id="Phobius"/>
    </source>
</evidence>
<dbReference type="InterPro" id="IPR001708">
    <property type="entry name" value="YidC/ALB3/OXA1/COX18"/>
</dbReference>
<dbReference type="CDD" id="cd20070">
    <property type="entry name" value="5TM_YidC_Alb3"/>
    <property type="match status" value="1"/>
</dbReference>
<comment type="caution">
    <text evidence="13">The sequence shown here is derived from an EMBL/GenBank/DDBJ whole genome shotgun (WGS) entry which is preliminary data.</text>
</comment>
<keyword evidence="5" id="KW-0653">Protein transport</keyword>
<accession>A0ABN9YUB0</accession>
<evidence type="ECO:0000256" key="8">
    <source>
        <dbReference type="ARBA" id="ARBA00023186"/>
    </source>
</evidence>
<name>A0ABN9YUB0_9LACO</name>